<sequence>MDSNLERDVSAPFSFSIPSENRKNPKTHARTRAFGHSRRWKWSDEIHLPTAGRGGRAGYGAARLSAPIGRNTASKLRRASSSEHRRTPTVRVVPRASSAFTTTSTSGQLSREPPPPPPPPPPLLAASVADPVPRVPRSLPAASTRSRPRSYLDGTVRHDYDTPDASGAPASGITDGTPVSS</sequence>
<feature type="compositionally biased region" description="Low complexity" evidence="1">
    <location>
        <begin position="89"/>
        <end position="106"/>
    </location>
</feature>
<evidence type="ECO:0000313" key="3">
    <source>
        <dbReference type="Proteomes" id="UP000078540"/>
    </source>
</evidence>
<feature type="region of interest" description="Disordered" evidence="1">
    <location>
        <begin position="1"/>
        <end position="36"/>
    </location>
</feature>
<organism evidence="2 3">
    <name type="scientific">Atta colombica</name>
    <dbReference type="NCBI Taxonomy" id="520822"/>
    <lineage>
        <taxon>Eukaryota</taxon>
        <taxon>Metazoa</taxon>
        <taxon>Ecdysozoa</taxon>
        <taxon>Arthropoda</taxon>
        <taxon>Hexapoda</taxon>
        <taxon>Insecta</taxon>
        <taxon>Pterygota</taxon>
        <taxon>Neoptera</taxon>
        <taxon>Endopterygota</taxon>
        <taxon>Hymenoptera</taxon>
        <taxon>Apocrita</taxon>
        <taxon>Aculeata</taxon>
        <taxon>Formicoidea</taxon>
        <taxon>Formicidae</taxon>
        <taxon>Myrmicinae</taxon>
        <taxon>Atta</taxon>
    </lineage>
</organism>
<evidence type="ECO:0000313" key="2">
    <source>
        <dbReference type="EMBL" id="KYM86718.1"/>
    </source>
</evidence>
<dbReference type="AlphaFoldDB" id="A0A195BNC3"/>
<protein>
    <submittedName>
        <fullName evidence="2">Uncharacterized protein</fullName>
    </submittedName>
</protein>
<name>A0A195BNC3_9HYME</name>
<reference evidence="2 3" key="1">
    <citation type="submission" date="2015-09" db="EMBL/GenBank/DDBJ databases">
        <title>Atta colombica WGS genome.</title>
        <authorList>
            <person name="Nygaard S."/>
            <person name="Hu H."/>
            <person name="Boomsma J."/>
            <person name="Zhang G."/>
        </authorList>
    </citation>
    <scope>NUCLEOTIDE SEQUENCE [LARGE SCALE GENOMIC DNA]</scope>
    <source>
        <strain evidence="2">Treedump-2</strain>
        <tissue evidence="2">Whole body</tissue>
    </source>
</reference>
<feature type="region of interest" description="Disordered" evidence="1">
    <location>
        <begin position="49"/>
        <end position="181"/>
    </location>
</feature>
<keyword evidence="3" id="KW-1185">Reference proteome</keyword>
<accession>A0A195BNC3</accession>
<feature type="compositionally biased region" description="Pro residues" evidence="1">
    <location>
        <begin position="112"/>
        <end position="123"/>
    </location>
</feature>
<proteinExistence type="predicted"/>
<dbReference type="EMBL" id="KQ976439">
    <property type="protein sequence ID" value="KYM86718.1"/>
    <property type="molecule type" value="Genomic_DNA"/>
</dbReference>
<evidence type="ECO:0000256" key="1">
    <source>
        <dbReference type="SAM" id="MobiDB-lite"/>
    </source>
</evidence>
<feature type="compositionally biased region" description="Basic residues" evidence="1">
    <location>
        <begin position="24"/>
        <end position="36"/>
    </location>
</feature>
<gene>
    <name evidence="2" type="ORF">ALC53_03868</name>
</gene>
<dbReference type="Proteomes" id="UP000078540">
    <property type="component" value="Unassembled WGS sequence"/>
</dbReference>